<dbReference type="InterPro" id="IPR003661">
    <property type="entry name" value="HisK_dim/P_dom"/>
</dbReference>
<dbReference type="SUPFAM" id="SSF52172">
    <property type="entry name" value="CheY-like"/>
    <property type="match status" value="1"/>
</dbReference>
<comment type="caution">
    <text evidence="5">Lacks conserved residue(s) required for the propagation of feature annotation.</text>
</comment>
<keyword evidence="9" id="KW-0547">Nucleotide-binding</keyword>
<dbReference type="RefSeq" id="WP_273294507.1">
    <property type="nucleotide sequence ID" value="NZ_JBFRUW010000003.1"/>
</dbReference>
<keyword evidence="3" id="KW-0597">Phosphoprotein</keyword>
<gene>
    <name evidence="9" type="ORF">AB4566_01395</name>
</gene>
<dbReference type="Gene3D" id="1.10.287.130">
    <property type="match status" value="1"/>
</dbReference>
<dbReference type="GO" id="GO:0005524">
    <property type="term" value="F:ATP binding"/>
    <property type="evidence" value="ECO:0007669"/>
    <property type="project" value="UniProtKB-KW"/>
</dbReference>
<dbReference type="InterPro" id="IPR005467">
    <property type="entry name" value="His_kinase_dom"/>
</dbReference>
<evidence type="ECO:0000259" key="6">
    <source>
        <dbReference type="PROSITE" id="PS50042"/>
    </source>
</evidence>
<dbReference type="Pfam" id="PF02518">
    <property type="entry name" value="HATPase_c"/>
    <property type="match status" value="1"/>
</dbReference>
<reference evidence="9 10" key="1">
    <citation type="journal article" date="2024" name="ISME J.">
        <title>Tailless and filamentous prophages are predominant in marine Vibrio.</title>
        <authorList>
            <person name="Steensen K."/>
            <person name="Seneca J."/>
            <person name="Bartlau N."/>
            <person name="Yu X.A."/>
            <person name="Hussain F.A."/>
            <person name="Polz M.F."/>
        </authorList>
    </citation>
    <scope>NUCLEOTIDE SEQUENCE [LARGE SCALE GENOMIC DNA]</scope>
    <source>
        <strain evidence="9 10">10N.222.51.A1</strain>
    </source>
</reference>
<feature type="domain" description="Histidine kinase" evidence="7">
    <location>
        <begin position="471"/>
        <end position="648"/>
    </location>
</feature>
<dbReference type="InterPro" id="IPR036890">
    <property type="entry name" value="HATPase_C_sf"/>
</dbReference>
<dbReference type="Gene3D" id="3.40.50.2300">
    <property type="match status" value="1"/>
</dbReference>
<dbReference type="Proteomes" id="UP001570417">
    <property type="component" value="Unassembled WGS sequence"/>
</dbReference>
<dbReference type="InterPro" id="IPR018490">
    <property type="entry name" value="cNMP-bd_dom_sf"/>
</dbReference>
<dbReference type="PROSITE" id="PS50110">
    <property type="entry name" value="RESPONSE_REGULATORY"/>
    <property type="match status" value="1"/>
</dbReference>
<dbReference type="SUPFAM" id="SSF51206">
    <property type="entry name" value="cAMP-binding domain-like"/>
    <property type="match status" value="1"/>
</dbReference>
<dbReference type="Pfam" id="PF00027">
    <property type="entry name" value="cNMP_binding"/>
    <property type="match status" value="1"/>
</dbReference>
<evidence type="ECO:0000256" key="2">
    <source>
        <dbReference type="ARBA" id="ARBA00012438"/>
    </source>
</evidence>
<dbReference type="CDD" id="cd00082">
    <property type="entry name" value="HisKA"/>
    <property type="match status" value="1"/>
</dbReference>
<organism evidence="9 10">
    <name type="scientific">Vibrio gallaecicus</name>
    <dbReference type="NCBI Taxonomy" id="552386"/>
    <lineage>
        <taxon>Bacteria</taxon>
        <taxon>Pseudomonadati</taxon>
        <taxon>Pseudomonadota</taxon>
        <taxon>Gammaproteobacteria</taxon>
        <taxon>Vibrionales</taxon>
        <taxon>Vibrionaceae</taxon>
        <taxon>Vibrio</taxon>
    </lineage>
</organism>
<feature type="domain" description="Response regulatory" evidence="8">
    <location>
        <begin position="5"/>
        <end position="128"/>
    </location>
</feature>
<dbReference type="PROSITE" id="PS50042">
    <property type="entry name" value="CNMP_BINDING_3"/>
    <property type="match status" value="1"/>
</dbReference>
<dbReference type="EMBL" id="JBFRUW010000003">
    <property type="protein sequence ID" value="MFA0566924.1"/>
    <property type="molecule type" value="Genomic_DNA"/>
</dbReference>
<keyword evidence="9" id="KW-0067">ATP-binding</keyword>
<keyword evidence="10" id="KW-1185">Reference proteome</keyword>
<protein>
    <recommendedName>
        <fullName evidence="2">histidine kinase</fullName>
        <ecNumber evidence="2">2.7.13.3</ecNumber>
    </recommendedName>
</protein>
<dbReference type="PANTHER" id="PTHR43065">
    <property type="entry name" value="SENSOR HISTIDINE KINASE"/>
    <property type="match status" value="1"/>
</dbReference>
<keyword evidence="4" id="KW-0378">Hydrolase</keyword>
<dbReference type="CDD" id="cd00038">
    <property type="entry name" value="CAP_ED"/>
    <property type="match status" value="1"/>
</dbReference>
<dbReference type="InterPro" id="IPR004358">
    <property type="entry name" value="Sig_transdc_His_kin-like_C"/>
</dbReference>
<dbReference type="EC" id="2.7.13.3" evidence="2"/>
<evidence type="ECO:0000256" key="3">
    <source>
        <dbReference type="ARBA" id="ARBA00022553"/>
    </source>
</evidence>
<dbReference type="PROSITE" id="PS50109">
    <property type="entry name" value="HIS_KIN"/>
    <property type="match status" value="1"/>
</dbReference>
<dbReference type="SUPFAM" id="SSF55874">
    <property type="entry name" value="ATPase domain of HSP90 chaperone/DNA topoisomerase II/histidine kinase"/>
    <property type="match status" value="1"/>
</dbReference>
<evidence type="ECO:0000256" key="4">
    <source>
        <dbReference type="ARBA" id="ARBA00022801"/>
    </source>
</evidence>
<dbReference type="InterPro" id="IPR001789">
    <property type="entry name" value="Sig_transdc_resp-reg_receiver"/>
</dbReference>
<dbReference type="InterPro" id="IPR014710">
    <property type="entry name" value="RmlC-like_jellyroll"/>
</dbReference>
<dbReference type="InterPro" id="IPR036097">
    <property type="entry name" value="HisK_dim/P_sf"/>
</dbReference>
<feature type="domain" description="Cyclic nucleotide-binding" evidence="6">
    <location>
        <begin position="202"/>
        <end position="303"/>
    </location>
</feature>
<dbReference type="PRINTS" id="PR00344">
    <property type="entry name" value="BCTRLSENSOR"/>
</dbReference>
<comment type="caution">
    <text evidence="9">The sequence shown here is derived from an EMBL/GenBank/DDBJ whole genome shotgun (WGS) entry which is preliminary data.</text>
</comment>
<evidence type="ECO:0000259" key="7">
    <source>
        <dbReference type="PROSITE" id="PS50109"/>
    </source>
</evidence>
<dbReference type="Gene3D" id="3.30.565.10">
    <property type="entry name" value="Histidine kinase-like ATPase, C-terminal domain"/>
    <property type="match status" value="1"/>
</dbReference>
<evidence type="ECO:0000313" key="9">
    <source>
        <dbReference type="EMBL" id="MFA0566924.1"/>
    </source>
</evidence>
<proteinExistence type="predicted"/>
<sequence length="654" mass="73714">MNQYAVICLDNNPVSIEQIRQELAPLAPMFDIYTVDDLEEAHQALEYVQSRDQTVALVVTHHHSGFSGVQFLVELEQLPHTKTAHTILVSSSTDIQAILTAVNEGRLNHCLTKPLQDNLLFKTAQKELTSFVIKHAQDDLLSYSQVLDHQRLLRSHIENKIRTYQSGFIHDFHDLTDSELAEKVVSALHEFFSKTDETKALRHYSSDHLLTKEGEDNRFLWLITKGEVALYKKDQLSQQREVVRHTKGNLVGGMSFVTGEPSFSTAITLTPTDVIKLDKDVFSQVMHSNSSLLPLFTNLLLRHFNRRLQRSINTKITLQETLESLESAHEQLLDKEKMAMLGQLIAGVAHELNNPIAAILRSIETLSVNIESILENAGHENYSKQMNTFASAKNIQPLSTSQEREQVNSVIEIIGNRSLAKKVVKLQLTNDKTILETLKNSPKAGKELLTDLERYHLVGNSIRSIQVCSARIADMVKSLKSYAREDDEKLNLVDIHEGIEDTLVIFENRLKRHHIEKYYDHTIPTMYCQSLALQQVWTNLISNTLDALSESGRVVISTSQTQFDDTPFVVIEIEDNGHGIQAGNLAMIFEPNFTTKKEGNFGLGIGLSISQQIVAAHQGFIKAESTPATPENEQDGYTKIQVWLPLHPQGTSYE</sequence>
<dbReference type="SMART" id="SM00387">
    <property type="entry name" value="HATPase_c"/>
    <property type="match status" value="1"/>
</dbReference>
<dbReference type="Gene3D" id="2.60.120.10">
    <property type="entry name" value="Jelly Rolls"/>
    <property type="match status" value="1"/>
</dbReference>
<dbReference type="PANTHER" id="PTHR43065:SF48">
    <property type="entry name" value="HISTIDINE KINASE"/>
    <property type="match status" value="1"/>
</dbReference>
<dbReference type="InterPro" id="IPR003594">
    <property type="entry name" value="HATPase_dom"/>
</dbReference>
<evidence type="ECO:0000256" key="1">
    <source>
        <dbReference type="ARBA" id="ARBA00000085"/>
    </source>
</evidence>
<name>A0ABV4N6B3_9VIBR</name>
<dbReference type="InterPro" id="IPR000595">
    <property type="entry name" value="cNMP-bd_dom"/>
</dbReference>
<dbReference type="SUPFAM" id="SSF47384">
    <property type="entry name" value="Homodimeric domain of signal transducing histidine kinase"/>
    <property type="match status" value="1"/>
</dbReference>
<dbReference type="InterPro" id="IPR011006">
    <property type="entry name" value="CheY-like_superfamily"/>
</dbReference>
<accession>A0ABV4N6B3</accession>
<evidence type="ECO:0000259" key="8">
    <source>
        <dbReference type="PROSITE" id="PS50110"/>
    </source>
</evidence>
<comment type="catalytic activity">
    <reaction evidence="1">
        <text>ATP + protein L-histidine = ADP + protein N-phospho-L-histidine.</text>
        <dbReference type="EC" id="2.7.13.3"/>
    </reaction>
</comment>
<evidence type="ECO:0000313" key="10">
    <source>
        <dbReference type="Proteomes" id="UP001570417"/>
    </source>
</evidence>
<evidence type="ECO:0000256" key="5">
    <source>
        <dbReference type="PROSITE-ProRule" id="PRU00169"/>
    </source>
</evidence>